<dbReference type="SMART" id="SM00895">
    <property type="entry name" value="FCD"/>
    <property type="match status" value="1"/>
</dbReference>
<dbReference type="Gene3D" id="1.10.10.10">
    <property type="entry name" value="Winged helix-like DNA-binding domain superfamily/Winged helix DNA-binding domain"/>
    <property type="match status" value="1"/>
</dbReference>
<dbReference type="InterPro" id="IPR008920">
    <property type="entry name" value="TF_FadR/GntR_C"/>
</dbReference>
<keyword evidence="3" id="KW-0804">Transcription</keyword>
<keyword evidence="1" id="KW-0805">Transcription regulation</keyword>
<dbReference type="PANTHER" id="PTHR43537:SF45">
    <property type="entry name" value="GNTR FAMILY REGULATORY PROTEIN"/>
    <property type="match status" value="1"/>
</dbReference>
<proteinExistence type="predicted"/>
<dbReference type="SMART" id="SM00345">
    <property type="entry name" value="HTH_GNTR"/>
    <property type="match status" value="1"/>
</dbReference>
<dbReference type="PROSITE" id="PS50949">
    <property type="entry name" value="HTH_GNTR"/>
    <property type="match status" value="1"/>
</dbReference>
<keyword evidence="6" id="KW-1185">Reference proteome</keyword>
<evidence type="ECO:0000313" key="5">
    <source>
        <dbReference type="EMBL" id="SNZ20185.1"/>
    </source>
</evidence>
<dbReference type="Proteomes" id="UP000219439">
    <property type="component" value="Unassembled WGS sequence"/>
</dbReference>
<reference evidence="5 6" key="1">
    <citation type="submission" date="2017-09" db="EMBL/GenBank/DDBJ databases">
        <authorList>
            <person name="Ehlers B."/>
            <person name="Leendertz F.H."/>
        </authorList>
    </citation>
    <scope>NUCLEOTIDE SEQUENCE [LARGE SCALE GENOMIC DNA]</scope>
    <source>
        <strain evidence="5 6">DSM 18289</strain>
    </source>
</reference>
<dbReference type="SUPFAM" id="SSF46785">
    <property type="entry name" value="Winged helix' DNA-binding domain"/>
    <property type="match status" value="1"/>
</dbReference>
<keyword evidence="2" id="KW-0238">DNA-binding</keyword>
<dbReference type="Pfam" id="PF07729">
    <property type="entry name" value="FCD"/>
    <property type="match status" value="1"/>
</dbReference>
<protein>
    <submittedName>
        <fullName evidence="5">Transcriptional regulator, GntR family</fullName>
    </submittedName>
</protein>
<organism evidence="5 6">
    <name type="scientific">Cohaesibacter gelatinilyticus</name>
    <dbReference type="NCBI Taxonomy" id="372072"/>
    <lineage>
        <taxon>Bacteria</taxon>
        <taxon>Pseudomonadati</taxon>
        <taxon>Pseudomonadota</taxon>
        <taxon>Alphaproteobacteria</taxon>
        <taxon>Hyphomicrobiales</taxon>
        <taxon>Cohaesibacteraceae</taxon>
    </lineage>
</organism>
<dbReference type="RefSeq" id="WP_097154562.1">
    <property type="nucleotide sequence ID" value="NZ_OBEL01000004.1"/>
</dbReference>
<dbReference type="InterPro" id="IPR011711">
    <property type="entry name" value="GntR_C"/>
</dbReference>
<dbReference type="InterPro" id="IPR036388">
    <property type="entry name" value="WH-like_DNA-bd_sf"/>
</dbReference>
<accession>A0A285PEP7</accession>
<dbReference type="GO" id="GO:0003677">
    <property type="term" value="F:DNA binding"/>
    <property type="evidence" value="ECO:0007669"/>
    <property type="project" value="UniProtKB-KW"/>
</dbReference>
<dbReference type="InterPro" id="IPR000524">
    <property type="entry name" value="Tscrpt_reg_HTH_GntR"/>
</dbReference>
<dbReference type="OrthoDB" id="9789310at2"/>
<name>A0A285PEP7_9HYPH</name>
<evidence type="ECO:0000313" key="6">
    <source>
        <dbReference type="Proteomes" id="UP000219439"/>
    </source>
</evidence>
<evidence type="ECO:0000259" key="4">
    <source>
        <dbReference type="PROSITE" id="PS50949"/>
    </source>
</evidence>
<gene>
    <name evidence="5" type="ORF">SAMN06265368_3288</name>
</gene>
<dbReference type="Gene3D" id="1.20.120.530">
    <property type="entry name" value="GntR ligand-binding domain-like"/>
    <property type="match status" value="1"/>
</dbReference>
<dbReference type="PANTHER" id="PTHR43537">
    <property type="entry name" value="TRANSCRIPTIONAL REGULATOR, GNTR FAMILY"/>
    <property type="match status" value="1"/>
</dbReference>
<evidence type="ECO:0000256" key="1">
    <source>
        <dbReference type="ARBA" id="ARBA00023015"/>
    </source>
</evidence>
<dbReference type="PRINTS" id="PR00035">
    <property type="entry name" value="HTHGNTR"/>
</dbReference>
<sequence>MTAEISNVERIYIQVRKMAIGFDFKPDAPLNESNLARKLGTSRTPLREALNRLVAEGFLAFKKGQGFSCRPLDPQSVLDLYETRMAIESEGVKLAVLRASDADFHSIRTFIKKSEEAYCSASPVDILVALDEEFHMRLLRLSHNQELERILTNLNARLRYIRWIDMEERKHLAGSDHLKILEILEQRDANRAYEAIREHIKRRREEAAEAVRRAYSRLYVPTI</sequence>
<evidence type="ECO:0000256" key="2">
    <source>
        <dbReference type="ARBA" id="ARBA00023125"/>
    </source>
</evidence>
<dbReference type="InterPro" id="IPR036390">
    <property type="entry name" value="WH_DNA-bd_sf"/>
</dbReference>
<dbReference type="SUPFAM" id="SSF48008">
    <property type="entry name" value="GntR ligand-binding domain-like"/>
    <property type="match status" value="1"/>
</dbReference>
<dbReference type="Pfam" id="PF00392">
    <property type="entry name" value="GntR"/>
    <property type="match status" value="1"/>
</dbReference>
<dbReference type="EMBL" id="OBEL01000004">
    <property type="protein sequence ID" value="SNZ20185.1"/>
    <property type="molecule type" value="Genomic_DNA"/>
</dbReference>
<evidence type="ECO:0000256" key="3">
    <source>
        <dbReference type="ARBA" id="ARBA00023163"/>
    </source>
</evidence>
<dbReference type="AlphaFoldDB" id="A0A285PEP7"/>
<feature type="domain" description="HTH gntR-type" evidence="4">
    <location>
        <begin position="5"/>
        <end position="72"/>
    </location>
</feature>
<dbReference type="GO" id="GO:0003700">
    <property type="term" value="F:DNA-binding transcription factor activity"/>
    <property type="evidence" value="ECO:0007669"/>
    <property type="project" value="InterPro"/>
</dbReference>